<feature type="transmembrane region" description="Helical" evidence="1">
    <location>
        <begin position="257"/>
        <end position="276"/>
    </location>
</feature>
<dbReference type="InterPro" id="IPR042150">
    <property type="entry name" value="MmRce1-like"/>
</dbReference>
<name>A0A0M2HSF6_9MICO</name>
<dbReference type="STRING" id="273678.RS84_02201"/>
<feature type="transmembrane region" description="Helical" evidence="1">
    <location>
        <begin position="20"/>
        <end position="39"/>
    </location>
</feature>
<feature type="transmembrane region" description="Helical" evidence="1">
    <location>
        <begin position="125"/>
        <end position="145"/>
    </location>
</feature>
<keyword evidence="1" id="KW-0812">Transmembrane</keyword>
<dbReference type="GO" id="GO:0080120">
    <property type="term" value="P:CAAX-box protein maturation"/>
    <property type="evidence" value="ECO:0007669"/>
    <property type="project" value="UniProtKB-ARBA"/>
</dbReference>
<gene>
    <name evidence="3" type="ORF">RS84_02201</name>
</gene>
<dbReference type="InterPro" id="IPR003675">
    <property type="entry name" value="Rce1/LyrA-like_dom"/>
</dbReference>
<keyword evidence="3" id="KW-0378">Hydrolase</keyword>
<feature type="transmembrane region" description="Helical" evidence="1">
    <location>
        <begin position="166"/>
        <end position="182"/>
    </location>
</feature>
<dbReference type="OrthoDB" id="3693644at2"/>
<keyword evidence="4" id="KW-1185">Reference proteome</keyword>
<dbReference type="GO" id="GO:0006508">
    <property type="term" value="P:proteolysis"/>
    <property type="evidence" value="ECO:0007669"/>
    <property type="project" value="UniProtKB-KW"/>
</dbReference>
<dbReference type="RefSeq" id="WP_045257801.1">
    <property type="nucleotide sequence ID" value="NZ_JYJB01000009.1"/>
</dbReference>
<keyword evidence="1" id="KW-1133">Transmembrane helix</keyword>
<organism evidence="3 4">
    <name type="scientific">Microbacterium hydrocarbonoxydans</name>
    <dbReference type="NCBI Taxonomy" id="273678"/>
    <lineage>
        <taxon>Bacteria</taxon>
        <taxon>Bacillati</taxon>
        <taxon>Actinomycetota</taxon>
        <taxon>Actinomycetes</taxon>
        <taxon>Micrococcales</taxon>
        <taxon>Microbacteriaceae</taxon>
        <taxon>Microbacterium</taxon>
    </lineage>
</organism>
<dbReference type="GO" id="GO:0004175">
    <property type="term" value="F:endopeptidase activity"/>
    <property type="evidence" value="ECO:0007669"/>
    <property type="project" value="UniProtKB-ARBA"/>
</dbReference>
<proteinExistence type="predicted"/>
<dbReference type="EMBL" id="JYJB01000009">
    <property type="protein sequence ID" value="KJL47408.1"/>
    <property type="molecule type" value="Genomic_DNA"/>
</dbReference>
<feature type="transmembrane region" description="Helical" evidence="1">
    <location>
        <begin position="227"/>
        <end position="245"/>
    </location>
</feature>
<keyword evidence="1" id="KW-0472">Membrane</keyword>
<dbReference type="Proteomes" id="UP000033900">
    <property type="component" value="Unassembled WGS sequence"/>
</dbReference>
<reference evidence="3 4" key="1">
    <citation type="submission" date="2015-02" db="EMBL/GenBank/DDBJ databases">
        <title>Draft genome sequences of ten Microbacterium spp. with emphasis on heavy metal contaminated environments.</title>
        <authorList>
            <person name="Corretto E."/>
        </authorList>
    </citation>
    <scope>NUCLEOTIDE SEQUENCE [LARGE SCALE GENOMIC DNA]</scope>
    <source>
        <strain evidence="3 4">SA35</strain>
    </source>
</reference>
<sequence length="308" mass="33826">MNDVTQQRGLRGVIARHPLVSFFVLANALSWSAWTPYILSNNGLGVWDYTFELGQLTGMLPGAYLGPITSALIVTALTGGAAGLRQWGARLWRWRVRWHWYAIAVLGVPAALIVTGLMVSGGQVMAPSVTVLAVYLPMLVLQMLTTGLAEEPGWRDFALPRLQDKFGPMRSAFILGPLWALWHMPLFLTEWGGYPEADWTRPASFAVFCIAFNVVMAWVFNRTGQSLPLAMLAHVSVNNFMSVVWSEMFPTVSENVTSYALAVSAVIAAVIVIIATRGKLGYRKEQSGQVDEAVLVRPDDRLKTGANT</sequence>
<protein>
    <submittedName>
        <fullName evidence="3">CAAX amino terminal protease self-immunity</fullName>
    </submittedName>
</protein>
<evidence type="ECO:0000256" key="1">
    <source>
        <dbReference type="SAM" id="Phobius"/>
    </source>
</evidence>
<evidence type="ECO:0000313" key="4">
    <source>
        <dbReference type="Proteomes" id="UP000033900"/>
    </source>
</evidence>
<feature type="transmembrane region" description="Helical" evidence="1">
    <location>
        <begin position="98"/>
        <end position="119"/>
    </location>
</feature>
<dbReference type="Pfam" id="PF02517">
    <property type="entry name" value="Rce1-like"/>
    <property type="match status" value="1"/>
</dbReference>
<dbReference type="PANTHER" id="PTHR35797">
    <property type="entry name" value="PROTEASE-RELATED"/>
    <property type="match status" value="1"/>
</dbReference>
<comment type="caution">
    <text evidence="3">The sequence shown here is derived from an EMBL/GenBank/DDBJ whole genome shotgun (WGS) entry which is preliminary data.</text>
</comment>
<accession>A0A0M2HSF6</accession>
<dbReference type="AlphaFoldDB" id="A0A0M2HSF6"/>
<feature type="domain" description="CAAX prenyl protease 2/Lysostaphin resistance protein A-like" evidence="2">
    <location>
        <begin position="135"/>
        <end position="238"/>
    </location>
</feature>
<dbReference type="PATRIC" id="fig|273678.4.peg.2206"/>
<keyword evidence="3" id="KW-0645">Protease</keyword>
<dbReference type="PANTHER" id="PTHR35797:SF1">
    <property type="entry name" value="PROTEASE"/>
    <property type="match status" value="1"/>
</dbReference>
<feature type="transmembrane region" description="Helical" evidence="1">
    <location>
        <begin position="202"/>
        <end position="220"/>
    </location>
</feature>
<evidence type="ECO:0000313" key="3">
    <source>
        <dbReference type="EMBL" id="KJL47408.1"/>
    </source>
</evidence>
<feature type="transmembrane region" description="Helical" evidence="1">
    <location>
        <begin position="59"/>
        <end position="77"/>
    </location>
</feature>
<evidence type="ECO:0000259" key="2">
    <source>
        <dbReference type="Pfam" id="PF02517"/>
    </source>
</evidence>